<protein>
    <submittedName>
        <fullName evidence="7">Formate transporter FocA</fullName>
    </submittedName>
</protein>
<evidence type="ECO:0000256" key="1">
    <source>
        <dbReference type="ARBA" id="ARBA00004141"/>
    </source>
</evidence>
<gene>
    <name evidence="7" type="ORF">A2V92_04165</name>
</gene>
<dbReference type="InterPro" id="IPR000292">
    <property type="entry name" value="For/NO2_transpt"/>
</dbReference>
<sequence length="285" mass="29658">MPRKSTFIVAPSPLDAYSPAQIAARVEHVGVTKALLPTGPTIALGALAGAFIALGAMLFTLVMTQAGDGFGLMQLLGGVAFSLGPILVVVGGAELFTGNNLIVMAWAHRKITTRALLRNWTLVYLANFMGALVLVALAFLSGHLALGDHAVGAHALTIALVKVNLPFWEAFFRGVLCNVLLCLAVWLCYAAHDVASKILAIMFPISAFAALGFEHSVANMYMIPIGILAAADPAIVAVAGAAPDALAGLSLAGFGRNLLPVTLGNIVGGGVLVALVYYIIYLRER</sequence>
<feature type="transmembrane region" description="Helical" evidence="6">
    <location>
        <begin position="170"/>
        <end position="192"/>
    </location>
</feature>
<comment type="similarity">
    <text evidence="5">Belongs to the FNT transporter (TC 1.A.16) family.</text>
</comment>
<dbReference type="EMBL" id="MFST01000093">
    <property type="protein sequence ID" value="OGI43986.1"/>
    <property type="molecule type" value="Genomic_DNA"/>
</dbReference>
<name>A0A1F6TFY1_9PROT</name>
<dbReference type="PANTHER" id="PTHR30520">
    <property type="entry name" value="FORMATE TRANSPORTER-RELATED"/>
    <property type="match status" value="1"/>
</dbReference>
<evidence type="ECO:0000256" key="6">
    <source>
        <dbReference type="SAM" id="Phobius"/>
    </source>
</evidence>
<evidence type="ECO:0000256" key="2">
    <source>
        <dbReference type="ARBA" id="ARBA00022692"/>
    </source>
</evidence>
<feature type="transmembrane region" description="Helical" evidence="6">
    <location>
        <begin position="221"/>
        <end position="242"/>
    </location>
</feature>
<keyword evidence="4 6" id="KW-0472">Membrane</keyword>
<dbReference type="Proteomes" id="UP000179344">
    <property type="component" value="Unassembled WGS sequence"/>
</dbReference>
<dbReference type="Gene3D" id="1.20.1080.10">
    <property type="entry name" value="Glycerol uptake facilitator protein"/>
    <property type="match status" value="1"/>
</dbReference>
<comment type="caution">
    <text evidence="7">The sequence shown here is derived from an EMBL/GenBank/DDBJ whole genome shotgun (WGS) entry which is preliminary data.</text>
</comment>
<feature type="transmembrane region" description="Helical" evidence="6">
    <location>
        <begin position="42"/>
        <end position="63"/>
    </location>
</feature>
<dbReference type="PANTHER" id="PTHR30520:SF6">
    <property type="entry name" value="FORMATE_NITRATE FAMILY TRANSPORTER (EUROFUNG)"/>
    <property type="match status" value="1"/>
</dbReference>
<evidence type="ECO:0000313" key="7">
    <source>
        <dbReference type="EMBL" id="OGI43986.1"/>
    </source>
</evidence>
<dbReference type="PROSITE" id="PS01005">
    <property type="entry name" value="FORMATE_NITRITE_TP_1"/>
    <property type="match status" value="1"/>
</dbReference>
<dbReference type="GO" id="GO:0015499">
    <property type="term" value="F:formate transmembrane transporter activity"/>
    <property type="evidence" value="ECO:0007669"/>
    <property type="project" value="TreeGrafter"/>
</dbReference>
<keyword evidence="2 6" id="KW-0812">Transmembrane</keyword>
<feature type="transmembrane region" description="Helical" evidence="6">
    <location>
        <begin position="117"/>
        <end position="140"/>
    </location>
</feature>
<dbReference type="AlphaFoldDB" id="A0A1F6TFY1"/>
<evidence type="ECO:0000256" key="3">
    <source>
        <dbReference type="ARBA" id="ARBA00022989"/>
    </source>
</evidence>
<keyword evidence="3 6" id="KW-1133">Transmembrane helix</keyword>
<evidence type="ECO:0000256" key="4">
    <source>
        <dbReference type="ARBA" id="ARBA00023136"/>
    </source>
</evidence>
<dbReference type="Pfam" id="PF01226">
    <property type="entry name" value="Form_Nir_trans"/>
    <property type="match status" value="1"/>
</dbReference>
<comment type="subcellular location">
    <subcellularLocation>
        <location evidence="1">Membrane</location>
        <topology evidence="1">Multi-pass membrane protein</topology>
    </subcellularLocation>
</comment>
<dbReference type="InterPro" id="IPR024002">
    <property type="entry name" value="For/NO2_transpt_CS"/>
</dbReference>
<feature type="transmembrane region" description="Helical" evidence="6">
    <location>
        <begin position="75"/>
        <end position="96"/>
    </location>
</feature>
<accession>A0A1F6TFY1</accession>
<evidence type="ECO:0000313" key="8">
    <source>
        <dbReference type="Proteomes" id="UP000179344"/>
    </source>
</evidence>
<proteinExistence type="inferred from homology"/>
<feature type="transmembrane region" description="Helical" evidence="6">
    <location>
        <begin position="262"/>
        <end position="282"/>
    </location>
</feature>
<organism evidence="7 8">
    <name type="scientific">Candidatus Muproteobacteria bacterium RBG_16_65_31</name>
    <dbReference type="NCBI Taxonomy" id="1817759"/>
    <lineage>
        <taxon>Bacteria</taxon>
        <taxon>Pseudomonadati</taxon>
        <taxon>Pseudomonadota</taxon>
        <taxon>Candidatus Muproteobacteria</taxon>
    </lineage>
</organism>
<reference evidence="7 8" key="1">
    <citation type="journal article" date="2016" name="Nat. Commun.">
        <title>Thousands of microbial genomes shed light on interconnected biogeochemical processes in an aquifer system.</title>
        <authorList>
            <person name="Anantharaman K."/>
            <person name="Brown C.T."/>
            <person name="Hug L.A."/>
            <person name="Sharon I."/>
            <person name="Castelle C.J."/>
            <person name="Probst A.J."/>
            <person name="Thomas B.C."/>
            <person name="Singh A."/>
            <person name="Wilkins M.J."/>
            <person name="Karaoz U."/>
            <person name="Brodie E.L."/>
            <person name="Williams K.H."/>
            <person name="Hubbard S.S."/>
            <person name="Banfield J.F."/>
        </authorList>
    </citation>
    <scope>NUCLEOTIDE SEQUENCE [LARGE SCALE GENOMIC DNA]</scope>
</reference>
<dbReference type="InterPro" id="IPR023271">
    <property type="entry name" value="Aquaporin-like"/>
</dbReference>
<evidence type="ECO:0000256" key="5">
    <source>
        <dbReference type="ARBA" id="ARBA00049660"/>
    </source>
</evidence>
<dbReference type="GO" id="GO:0005886">
    <property type="term" value="C:plasma membrane"/>
    <property type="evidence" value="ECO:0007669"/>
    <property type="project" value="TreeGrafter"/>
</dbReference>